<dbReference type="PANTHER" id="PTHR38926">
    <property type="entry name" value="F-BOX DOMAIN CONTAINING PROTEIN, EXPRESSED"/>
    <property type="match status" value="1"/>
</dbReference>
<name>A0A4Y7PLE2_9AGAM</name>
<evidence type="ECO:0000313" key="2">
    <source>
        <dbReference type="Proteomes" id="UP000294933"/>
    </source>
</evidence>
<reference evidence="1 2" key="1">
    <citation type="submission" date="2018-06" db="EMBL/GenBank/DDBJ databases">
        <title>A transcriptomic atlas of mushroom development highlights an independent origin of complex multicellularity.</title>
        <authorList>
            <consortium name="DOE Joint Genome Institute"/>
            <person name="Krizsan K."/>
            <person name="Almasi E."/>
            <person name="Merenyi Z."/>
            <person name="Sahu N."/>
            <person name="Viragh M."/>
            <person name="Koszo T."/>
            <person name="Mondo S."/>
            <person name="Kiss B."/>
            <person name="Balint B."/>
            <person name="Kues U."/>
            <person name="Barry K."/>
            <person name="Hegedus J.C."/>
            <person name="Henrissat B."/>
            <person name="Johnson J."/>
            <person name="Lipzen A."/>
            <person name="Ohm R."/>
            <person name="Nagy I."/>
            <person name="Pangilinan J."/>
            <person name="Yan J."/>
            <person name="Xiong Y."/>
            <person name="Grigoriev I.V."/>
            <person name="Hibbett D.S."/>
            <person name="Nagy L.G."/>
        </authorList>
    </citation>
    <scope>NUCLEOTIDE SEQUENCE [LARGE SCALE GENOMIC DNA]</scope>
    <source>
        <strain evidence="1 2">SZMC22713</strain>
    </source>
</reference>
<dbReference type="Proteomes" id="UP000294933">
    <property type="component" value="Unassembled WGS sequence"/>
</dbReference>
<dbReference type="EMBL" id="ML170247">
    <property type="protein sequence ID" value="TDL16274.1"/>
    <property type="molecule type" value="Genomic_DNA"/>
</dbReference>
<dbReference type="Gene3D" id="1.20.1280.50">
    <property type="match status" value="1"/>
</dbReference>
<gene>
    <name evidence="1" type="ORF">BD410DRAFT_832160</name>
</gene>
<dbReference type="SUPFAM" id="SSF52058">
    <property type="entry name" value="L domain-like"/>
    <property type="match status" value="1"/>
</dbReference>
<proteinExistence type="predicted"/>
<dbReference type="InterPro" id="IPR032675">
    <property type="entry name" value="LRR_dom_sf"/>
</dbReference>
<dbReference type="Gene3D" id="3.80.10.10">
    <property type="entry name" value="Ribonuclease Inhibitor"/>
    <property type="match status" value="1"/>
</dbReference>
<dbReference type="AlphaFoldDB" id="A0A4Y7PLE2"/>
<dbReference type="VEuPathDB" id="FungiDB:BD410DRAFT_832160"/>
<dbReference type="OrthoDB" id="2269034at2759"/>
<evidence type="ECO:0000313" key="1">
    <source>
        <dbReference type="EMBL" id="TDL16274.1"/>
    </source>
</evidence>
<organism evidence="1 2">
    <name type="scientific">Rickenella mellea</name>
    <dbReference type="NCBI Taxonomy" id="50990"/>
    <lineage>
        <taxon>Eukaryota</taxon>
        <taxon>Fungi</taxon>
        <taxon>Dikarya</taxon>
        <taxon>Basidiomycota</taxon>
        <taxon>Agaricomycotina</taxon>
        <taxon>Agaricomycetes</taxon>
        <taxon>Hymenochaetales</taxon>
        <taxon>Rickenellaceae</taxon>
        <taxon>Rickenella</taxon>
    </lineage>
</organism>
<protein>
    <submittedName>
        <fullName evidence="1">Uncharacterized protein</fullName>
    </submittedName>
</protein>
<accession>A0A4Y7PLE2</accession>
<dbReference type="PANTHER" id="PTHR38926:SF5">
    <property type="entry name" value="F-BOX AND LEUCINE-RICH REPEAT PROTEIN 6"/>
    <property type="match status" value="1"/>
</dbReference>
<sequence>MDHPIHHLLPEIISEIFIHCLTRNCPGQKQAPLNVSSVCRQWRQIATSTPHLWSQISIHQSWNSRTQFVRILKLWISRSGSCGFSFAINWMRRDFSGVPDTAFQAILGVLLDNCEAWRNVQLTTELSLLTEFLSVIPGRTPKIQKITIHGVGGYETFSLTKLFAAPLVGLTHLFIDASTRFLPCSNGLLLENLRSLHLRYVDQLELIDCLSRSPRLQEFKAWFTFNTPNLQPIHNHVNVCLPHLRSLQLILDVFTWEQGKRGPFDHFQFPALETLFLDILSANLQDPNVTDHLSDLTIEFACRYANSLQHLEIDGRFINPPAPFVDRLPKLKHLGVPISFLDNEDIQGLVLRFSSSAHQPRQVFSHIESLSVFAVKGHSETNLSAIIRHAVEEESSTAVCPVTILVPSASLESFIVPQGSMVHVRARHEWRELHRHDLYREIGWVYSEG</sequence>
<keyword evidence="2" id="KW-1185">Reference proteome</keyword>